<proteinExistence type="predicted"/>
<dbReference type="InterPro" id="IPR050407">
    <property type="entry name" value="Geranylgeranyl_reductase"/>
</dbReference>
<comment type="caution">
    <text evidence="2">The sequence shown here is derived from an EMBL/GenBank/DDBJ whole genome shotgun (WGS) entry which is preliminary data.</text>
</comment>
<dbReference type="GO" id="GO:0071949">
    <property type="term" value="F:FAD binding"/>
    <property type="evidence" value="ECO:0007669"/>
    <property type="project" value="InterPro"/>
</dbReference>
<evidence type="ECO:0000313" key="3">
    <source>
        <dbReference type="Proteomes" id="UP000317238"/>
    </source>
</evidence>
<dbReference type="OrthoDB" id="9806565at2"/>
<dbReference type="PANTHER" id="PTHR42685:SF22">
    <property type="entry name" value="CONDITIONED MEDIUM FACTOR RECEPTOR 1"/>
    <property type="match status" value="1"/>
</dbReference>
<keyword evidence="2" id="KW-0560">Oxidoreductase</keyword>
<evidence type="ECO:0000313" key="2">
    <source>
        <dbReference type="EMBL" id="TWT72280.1"/>
    </source>
</evidence>
<dbReference type="PANTHER" id="PTHR42685">
    <property type="entry name" value="GERANYLGERANYL DIPHOSPHATE REDUCTASE"/>
    <property type="match status" value="1"/>
</dbReference>
<name>A0A5C5YA75_9PLAN</name>
<organism evidence="2 3">
    <name type="scientific">Crateriforma conspicua</name>
    <dbReference type="NCBI Taxonomy" id="2527996"/>
    <lineage>
        <taxon>Bacteria</taxon>
        <taxon>Pseudomonadati</taxon>
        <taxon>Planctomycetota</taxon>
        <taxon>Planctomycetia</taxon>
        <taxon>Planctomycetales</taxon>
        <taxon>Planctomycetaceae</taxon>
        <taxon>Crateriforma</taxon>
    </lineage>
</organism>
<dbReference type="Pfam" id="PF01494">
    <property type="entry name" value="FAD_binding_3"/>
    <property type="match status" value="1"/>
</dbReference>
<sequence length="403" mass="42927">MNHVMPTDVSDILQSAGQTLWDCIVIGAGPAGSLAARQLAKDGMRTLLVDRKSFPRDKVCGACVNHRALTALNAAGLQHVVRTSGGIRLSHFDLRAGGKHVRLNLPGGLAVSRHRLDAALFDAARDAGAVTLSRVGASVLPRESDAAHRDVQLTVANTSSSTKAVVRGKTVLAADGLGHPSLRKLNEFTDSISANSRIGLGGILRDDAGHPAFEHFKPGVIYMATGAQGYVGMVRVENGHLNFAAAVDRSGYRSASAPQTMLADIMQTAGYGPLPIGDLQLTGTPELTRRINRVASDRVFVVGDAAGYVEPFTGEGMAWAFAGGLSVAPVIRQSLDDSASAGLAETRWQQHWNQQIASRQRWCRRLAWLLRRPRAIDVAMKTACAFPRLTSPIIQSMNASFAG</sequence>
<dbReference type="GO" id="GO:0016491">
    <property type="term" value="F:oxidoreductase activity"/>
    <property type="evidence" value="ECO:0007669"/>
    <property type="project" value="UniProtKB-KW"/>
</dbReference>
<dbReference type="Proteomes" id="UP000317238">
    <property type="component" value="Unassembled WGS sequence"/>
</dbReference>
<accession>A0A5C5YA75</accession>
<dbReference type="SUPFAM" id="SSF51905">
    <property type="entry name" value="FAD/NAD(P)-binding domain"/>
    <property type="match status" value="1"/>
</dbReference>
<reference evidence="2 3" key="1">
    <citation type="submission" date="2019-02" db="EMBL/GenBank/DDBJ databases">
        <title>Deep-cultivation of Planctomycetes and their phenomic and genomic characterization uncovers novel biology.</title>
        <authorList>
            <person name="Wiegand S."/>
            <person name="Jogler M."/>
            <person name="Boedeker C."/>
            <person name="Pinto D."/>
            <person name="Vollmers J."/>
            <person name="Rivas-Marin E."/>
            <person name="Kohn T."/>
            <person name="Peeters S.H."/>
            <person name="Heuer A."/>
            <person name="Rast P."/>
            <person name="Oberbeckmann S."/>
            <person name="Bunk B."/>
            <person name="Jeske O."/>
            <person name="Meyerdierks A."/>
            <person name="Storesund J.E."/>
            <person name="Kallscheuer N."/>
            <person name="Luecker S."/>
            <person name="Lage O.M."/>
            <person name="Pohl T."/>
            <person name="Merkel B.J."/>
            <person name="Hornburger P."/>
            <person name="Mueller R.-W."/>
            <person name="Bruemmer F."/>
            <person name="Labrenz M."/>
            <person name="Spormann A.M."/>
            <person name="Op Den Camp H."/>
            <person name="Overmann J."/>
            <person name="Amann R."/>
            <person name="Jetten M.S.M."/>
            <person name="Mascher T."/>
            <person name="Medema M.H."/>
            <person name="Devos D.P."/>
            <person name="Kaster A.-K."/>
            <person name="Ovreas L."/>
            <person name="Rohde M."/>
            <person name="Galperin M.Y."/>
            <person name="Jogler C."/>
        </authorList>
    </citation>
    <scope>NUCLEOTIDE SEQUENCE [LARGE SCALE GENOMIC DNA]</scope>
    <source>
        <strain evidence="2 3">Pan14r</strain>
    </source>
</reference>
<dbReference type="Gene3D" id="3.50.50.60">
    <property type="entry name" value="FAD/NAD(P)-binding domain"/>
    <property type="match status" value="1"/>
</dbReference>
<evidence type="ECO:0000259" key="1">
    <source>
        <dbReference type="Pfam" id="PF01494"/>
    </source>
</evidence>
<keyword evidence="3" id="KW-1185">Reference proteome</keyword>
<dbReference type="InterPro" id="IPR002938">
    <property type="entry name" value="FAD-bd"/>
</dbReference>
<dbReference type="InterPro" id="IPR036188">
    <property type="entry name" value="FAD/NAD-bd_sf"/>
</dbReference>
<dbReference type="AlphaFoldDB" id="A0A5C5YA75"/>
<dbReference type="PRINTS" id="PR00420">
    <property type="entry name" value="RNGMNOXGNASE"/>
</dbReference>
<dbReference type="EMBL" id="SJPL01000001">
    <property type="protein sequence ID" value="TWT72280.1"/>
    <property type="molecule type" value="Genomic_DNA"/>
</dbReference>
<dbReference type="EC" id="1.-.-.-" evidence="2"/>
<protein>
    <submittedName>
        <fullName evidence="2">Putative oxidoreductase</fullName>
        <ecNumber evidence="2">1.-.-.-</ecNumber>
    </submittedName>
</protein>
<feature type="domain" description="FAD-binding" evidence="1">
    <location>
        <begin position="23"/>
        <end position="341"/>
    </location>
</feature>
<gene>
    <name evidence="2" type="ORF">Pan14r_45980</name>
</gene>